<reference evidence="1" key="1">
    <citation type="journal article" date="2015" name="Nature">
        <title>Complex archaea that bridge the gap between prokaryotes and eukaryotes.</title>
        <authorList>
            <person name="Spang A."/>
            <person name="Saw J.H."/>
            <person name="Jorgensen S.L."/>
            <person name="Zaremba-Niedzwiedzka K."/>
            <person name="Martijn J."/>
            <person name="Lind A.E."/>
            <person name="van Eijk R."/>
            <person name="Schleper C."/>
            <person name="Guy L."/>
            <person name="Ettema T.J."/>
        </authorList>
    </citation>
    <scope>NUCLEOTIDE SEQUENCE</scope>
</reference>
<organism evidence="1">
    <name type="scientific">marine sediment metagenome</name>
    <dbReference type="NCBI Taxonomy" id="412755"/>
    <lineage>
        <taxon>unclassified sequences</taxon>
        <taxon>metagenomes</taxon>
        <taxon>ecological metagenomes</taxon>
    </lineage>
</organism>
<evidence type="ECO:0000313" key="1">
    <source>
        <dbReference type="EMBL" id="KKK81778.1"/>
    </source>
</evidence>
<proteinExistence type="predicted"/>
<name>A0A0F8YK43_9ZZZZ</name>
<protein>
    <submittedName>
        <fullName evidence="1">Uncharacterized protein</fullName>
    </submittedName>
</protein>
<accession>A0A0F8YK43</accession>
<dbReference type="EMBL" id="LAZR01052973">
    <property type="protein sequence ID" value="KKK81778.1"/>
    <property type="molecule type" value="Genomic_DNA"/>
</dbReference>
<sequence>MGWAYCGKDDRGREIGYAIEATCDKKGCDEVIDRGLGYVCGSMHGGDDGGCGRYFCSFHVGVPCGHRFKGAYGATMCQPMRGGTGEVWCACGFNHHVEWPAEEMEASYV</sequence>
<dbReference type="AlphaFoldDB" id="A0A0F8YK43"/>
<gene>
    <name evidence="1" type="ORF">LCGC14_2810050</name>
</gene>
<comment type="caution">
    <text evidence="1">The sequence shown here is derived from an EMBL/GenBank/DDBJ whole genome shotgun (WGS) entry which is preliminary data.</text>
</comment>